<name>A0ABT6F205_9SYNE</name>
<evidence type="ECO:0000313" key="7">
    <source>
        <dbReference type="Proteomes" id="UP001154265"/>
    </source>
</evidence>
<dbReference type="EMBL" id="JAKKUT010000005">
    <property type="protein sequence ID" value="MDG2991813.1"/>
    <property type="molecule type" value="Genomic_DNA"/>
</dbReference>
<dbReference type="InterPro" id="IPR011990">
    <property type="entry name" value="TPR-like_helical_dom_sf"/>
</dbReference>
<feature type="transmembrane region" description="Helical" evidence="5">
    <location>
        <begin position="7"/>
        <end position="27"/>
    </location>
</feature>
<keyword evidence="5" id="KW-0472">Membrane</keyword>
<feature type="compositionally biased region" description="Polar residues" evidence="4">
    <location>
        <begin position="261"/>
        <end position="283"/>
    </location>
</feature>
<evidence type="ECO:0000256" key="3">
    <source>
        <dbReference type="PROSITE-ProRule" id="PRU00339"/>
    </source>
</evidence>
<dbReference type="SUPFAM" id="SSF48452">
    <property type="entry name" value="TPR-like"/>
    <property type="match status" value="1"/>
</dbReference>
<reference evidence="6" key="1">
    <citation type="journal article" date="2022" name="Genome Biol. Evol.">
        <title>A New Gene Family Diagnostic for Intracellular Biomineralization of Amorphous Ca Carbonates by Cyanobacteria.</title>
        <authorList>
            <person name="Benzerara K."/>
            <person name="Duprat E."/>
            <person name="Bitard-Feildel T."/>
            <person name="Caumes G."/>
            <person name="Cassier-Chauvat C."/>
            <person name="Chauvat F."/>
            <person name="Dezi M."/>
            <person name="Diop S.I."/>
            <person name="Gaschignard G."/>
            <person name="Gorgen S."/>
            <person name="Gugger M."/>
            <person name="Lopez-Garcia P."/>
            <person name="Millet M."/>
            <person name="Skouri-Panet F."/>
            <person name="Moreira D."/>
            <person name="Callebaut I."/>
        </authorList>
    </citation>
    <scope>NUCLEOTIDE SEQUENCE</scope>
    <source>
        <strain evidence="6">G9</strain>
    </source>
</reference>
<dbReference type="RefSeq" id="WP_277867740.1">
    <property type="nucleotide sequence ID" value="NZ_JAKKUT010000005.1"/>
</dbReference>
<keyword evidence="5" id="KW-0812">Transmembrane</keyword>
<gene>
    <name evidence="6" type="ORF">L3556_12855</name>
</gene>
<reference evidence="6" key="2">
    <citation type="submission" date="2022-01" db="EMBL/GenBank/DDBJ databases">
        <authorList>
            <person name="Zivanovic Y."/>
            <person name="Moreira D."/>
            <person name="Lopez-Garcia P."/>
        </authorList>
    </citation>
    <scope>NUCLEOTIDE SEQUENCE</scope>
    <source>
        <strain evidence="6">G9</strain>
    </source>
</reference>
<dbReference type="SMART" id="SM00028">
    <property type="entry name" value="TPR"/>
    <property type="match status" value="3"/>
</dbReference>
<keyword evidence="7" id="KW-1185">Reference proteome</keyword>
<dbReference type="Gene3D" id="1.25.40.10">
    <property type="entry name" value="Tetratricopeptide repeat domain"/>
    <property type="match status" value="2"/>
</dbReference>
<dbReference type="Pfam" id="PF13429">
    <property type="entry name" value="TPR_15"/>
    <property type="match status" value="1"/>
</dbReference>
<evidence type="ECO:0000313" key="6">
    <source>
        <dbReference type="EMBL" id="MDG2991813.1"/>
    </source>
</evidence>
<keyword evidence="5" id="KW-1133">Transmembrane helix</keyword>
<proteinExistence type="predicted"/>
<evidence type="ECO:0000256" key="5">
    <source>
        <dbReference type="SAM" id="Phobius"/>
    </source>
</evidence>
<evidence type="ECO:0000256" key="4">
    <source>
        <dbReference type="SAM" id="MobiDB-lite"/>
    </source>
</evidence>
<keyword evidence="2 3" id="KW-0802">TPR repeat</keyword>
<dbReference type="PROSITE" id="PS50005">
    <property type="entry name" value="TPR"/>
    <property type="match status" value="1"/>
</dbReference>
<dbReference type="InterPro" id="IPR051685">
    <property type="entry name" value="Ycf3/AcsC/BcsC/TPR_MFPF"/>
</dbReference>
<dbReference type="PANTHER" id="PTHR44943">
    <property type="entry name" value="CELLULOSE SYNTHASE OPERON PROTEIN C"/>
    <property type="match status" value="1"/>
</dbReference>
<organism evidence="6 7">
    <name type="scientific">Candidatus Synechococcus calcipolaris G9</name>
    <dbReference type="NCBI Taxonomy" id="1497997"/>
    <lineage>
        <taxon>Bacteria</taxon>
        <taxon>Bacillati</taxon>
        <taxon>Cyanobacteriota</taxon>
        <taxon>Cyanophyceae</taxon>
        <taxon>Synechococcales</taxon>
        <taxon>Synechococcaceae</taxon>
        <taxon>Synechococcus</taxon>
    </lineage>
</organism>
<evidence type="ECO:0000256" key="1">
    <source>
        <dbReference type="ARBA" id="ARBA00022737"/>
    </source>
</evidence>
<feature type="repeat" description="TPR" evidence="3">
    <location>
        <begin position="191"/>
        <end position="224"/>
    </location>
</feature>
<keyword evidence="1" id="KW-0677">Repeat</keyword>
<dbReference type="PANTHER" id="PTHR44943:SF8">
    <property type="entry name" value="TPR REPEAT-CONTAINING PROTEIN MJ0263"/>
    <property type="match status" value="1"/>
</dbReference>
<protein>
    <submittedName>
        <fullName evidence="6">Tetratricopeptide repeat protein</fullName>
    </submittedName>
</protein>
<dbReference type="Proteomes" id="UP001154265">
    <property type="component" value="Unassembled WGS sequence"/>
</dbReference>
<comment type="caution">
    <text evidence="6">The sequence shown here is derived from an EMBL/GenBank/DDBJ whole genome shotgun (WGS) entry which is preliminary data.</text>
</comment>
<feature type="region of interest" description="Disordered" evidence="4">
    <location>
        <begin position="259"/>
        <end position="283"/>
    </location>
</feature>
<accession>A0ABT6F205</accession>
<evidence type="ECO:0000256" key="2">
    <source>
        <dbReference type="ARBA" id="ARBA00022803"/>
    </source>
</evidence>
<sequence length="283" mass="31068">MRRKWITVLILFVGVIPFVAISIVPLLSTVFNPNQSTATPVDTAAIEQVQNQTAELEAQEKGYQLVLEREPKNATALEGLVMARLQLIQMGQREIKSVIQPLQTLAELQPEQTDYSVLLGQAQQQTGDREGAAQTYQRVLAKAPGNLNALRGLVDLYLEQDRPQAAIGLVEETLQQADQANQLQPGTVDISSVKLLLGDIYLNQQQFDDALALFQNLAKENPNDFRPVLAQAMTLTNQGKAKDAAPLYAQAVTLAPPQYKDQIQQTAEQAETLSQPSPESSPE</sequence>
<dbReference type="InterPro" id="IPR019734">
    <property type="entry name" value="TPR_rpt"/>
</dbReference>